<name>A0ABP0WQL5_9BRYO</name>
<accession>A0ABP0WQL5</accession>
<gene>
    <name evidence="1" type="ORF">CSSPJE1EN1_LOCUS13584</name>
</gene>
<protein>
    <submittedName>
        <fullName evidence="1">Uncharacterized protein</fullName>
    </submittedName>
</protein>
<reference evidence="1 2" key="1">
    <citation type="submission" date="2024-02" db="EMBL/GenBank/DDBJ databases">
        <authorList>
            <consortium name="ELIXIR-Norway"/>
            <consortium name="Elixir Norway"/>
        </authorList>
    </citation>
    <scope>NUCLEOTIDE SEQUENCE [LARGE SCALE GENOMIC DNA]</scope>
</reference>
<sequence>MVLEQSDKLQPQGTSITLWNNGMRIRELFDLARPIQKHVSQRSKVLVRYDGVNSIIGFWLHLGKPKSVGQVEI</sequence>
<organism evidence="1 2">
    <name type="scientific">Sphagnum jensenii</name>
    <dbReference type="NCBI Taxonomy" id="128206"/>
    <lineage>
        <taxon>Eukaryota</taxon>
        <taxon>Viridiplantae</taxon>
        <taxon>Streptophyta</taxon>
        <taxon>Embryophyta</taxon>
        <taxon>Bryophyta</taxon>
        <taxon>Sphagnophytina</taxon>
        <taxon>Sphagnopsida</taxon>
        <taxon>Sphagnales</taxon>
        <taxon>Sphagnaceae</taxon>
        <taxon>Sphagnum</taxon>
    </lineage>
</organism>
<evidence type="ECO:0000313" key="1">
    <source>
        <dbReference type="EMBL" id="CAK9268106.1"/>
    </source>
</evidence>
<dbReference type="EMBL" id="OZ020097">
    <property type="protein sequence ID" value="CAK9268106.1"/>
    <property type="molecule type" value="Genomic_DNA"/>
</dbReference>
<proteinExistence type="predicted"/>
<evidence type="ECO:0000313" key="2">
    <source>
        <dbReference type="Proteomes" id="UP001497444"/>
    </source>
</evidence>
<keyword evidence="2" id="KW-1185">Reference proteome</keyword>
<dbReference type="Proteomes" id="UP001497444">
    <property type="component" value="Chromosome 2"/>
</dbReference>